<accession>A0A1I2N5F8</accession>
<dbReference type="Proteomes" id="UP000199337">
    <property type="component" value="Unassembled WGS sequence"/>
</dbReference>
<keyword evidence="9" id="KW-1208">Phospholipid metabolism</keyword>
<dbReference type="InterPro" id="IPR033175">
    <property type="entry name" value="PSD-A"/>
</dbReference>
<evidence type="ECO:0000256" key="1">
    <source>
        <dbReference type="ARBA" id="ARBA00022475"/>
    </source>
</evidence>
<keyword evidence="13" id="KW-1185">Reference proteome</keyword>
<dbReference type="NCBIfam" id="NF003678">
    <property type="entry name" value="PRK05305.1-2"/>
    <property type="match status" value="1"/>
</dbReference>
<dbReference type="GO" id="GO:0004609">
    <property type="term" value="F:phosphatidylserine decarboxylase activity"/>
    <property type="evidence" value="ECO:0007669"/>
    <property type="project" value="InterPro"/>
</dbReference>
<keyword evidence="11" id="KW-0812">Transmembrane</keyword>
<evidence type="ECO:0000256" key="7">
    <source>
        <dbReference type="ARBA" id="ARBA00023209"/>
    </source>
</evidence>
<reference evidence="13" key="1">
    <citation type="submission" date="2016-10" db="EMBL/GenBank/DDBJ databases">
        <authorList>
            <person name="Varghese N."/>
            <person name="Submissions S."/>
        </authorList>
    </citation>
    <scope>NUCLEOTIDE SEQUENCE [LARGE SCALE GENOMIC DNA]</scope>
    <source>
        <strain evidence="13">DSM 17038</strain>
    </source>
</reference>
<evidence type="ECO:0000313" key="12">
    <source>
        <dbReference type="EMBL" id="SFF98340.1"/>
    </source>
</evidence>
<keyword evidence="3" id="KW-0210">Decarboxylase</keyword>
<dbReference type="GO" id="GO:0008654">
    <property type="term" value="P:phospholipid biosynthetic process"/>
    <property type="evidence" value="ECO:0007669"/>
    <property type="project" value="UniProtKB-KW"/>
</dbReference>
<dbReference type="PANTHER" id="PTHR35809">
    <property type="entry name" value="ARCHAETIDYLSERINE DECARBOXYLASE PROENZYME-RELATED"/>
    <property type="match status" value="1"/>
</dbReference>
<keyword evidence="7" id="KW-0594">Phospholipid biosynthesis</keyword>
<evidence type="ECO:0000313" key="13">
    <source>
        <dbReference type="Proteomes" id="UP000199337"/>
    </source>
</evidence>
<feature type="transmembrane region" description="Helical" evidence="11">
    <location>
        <begin position="12"/>
        <end position="43"/>
    </location>
</feature>
<evidence type="ECO:0000256" key="8">
    <source>
        <dbReference type="ARBA" id="ARBA00023239"/>
    </source>
</evidence>
<keyword evidence="8" id="KW-0456">Lyase</keyword>
<organism evidence="12 13">
    <name type="scientific">Desulfotruncus arcticus DSM 17038</name>
    <dbReference type="NCBI Taxonomy" id="1121424"/>
    <lineage>
        <taxon>Bacteria</taxon>
        <taxon>Bacillati</taxon>
        <taxon>Bacillota</taxon>
        <taxon>Clostridia</taxon>
        <taxon>Eubacteriales</taxon>
        <taxon>Desulfallaceae</taxon>
        <taxon>Desulfotruncus</taxon>
    </lineage>
</organism>
<dbReference type="InterPro" id="IPR003817">
    <property type="entry name" value="PS_Dcarbxylase"/>
</dbReference>
<evidence type="ECO:0000256" key="6">
    <source>
        <dbReference type="ARBA" id="ARBA00023145"/>
    </source>
</evidence>
<keyword evidence="5 11" id="KW-0472">Membrane</keyword>
<dbReference type="NCBIfam" id="NF003685">
    <property type="entry name" value="PRK05305.2-5"/>
    <property type="match status" value="1"/>
</dbReference>
<gene>
    <name evidence="12" type="ORF">SAMN05660649_00335</name>
</gene>
<keyword evidence="2" id="KW-0444">Lipid biosynthesis</keyword>
<sequence length="210" mass="23814">MRLAKEALPYCIILSILTFLSYFLSTILFYILLASLAFVLFFFRNPNRLIISDDKYILSPADGKIQRIISFQEETFIKGNAIKVSIFLSLFNVHINRSPLSGKITYTSYRPGKYFPAFKSHASELNERNTIGIENEKIRVLVHQITGFIARRIVCYRKKGDSVLQGEIFGMIKFGSCTELDFPDNIKVLVKEGDVVIAGKTVLGVIEDKS</sequence>
<keyword evidence="10" id="KW-0670">Pyruvate</keyword>
<evidence type="ECO:0000256" key="2">
    <source>
        <dbReference type="ARBA" id="ARBA00022516"/>
    </source>
</evidence>
<evidence type="ECO:0000256" key="11">
    <source>
        <dbReference type="SAM" id="Phobius"/>
    </source>
</evidence>
<evidence type="ECO:0000256" key="9">
    <source>
        <dbReference type="ARBA" id="ARBA00023264"/>
    </source>
</evidence>
<dbReference type="RefSeq" id="WP_092468065.1">
    <property type="nucleotide sequence ID" value="NZ_FOOX01000001.1"/>
</dbReference>
<proteinExistence type="predicted"/>
<evidence type="ECO:0000256" key="4">
    <source>
        <dbReference type="ARBA" id="ARBA00023098"/>
    </source>
</evidence>
<keyword evidence="4" id="KW-0443">Lipid metabolism</keyword>
<keyword evidence="1" id="KW-1003">Cell membrane</keyword>
<name>A0A1I2N5F8_9FIRM</name>
<dbReference type="Pfam" id="PF02666">
    <property type="entry name" value="PS_Dcarbxylase"/>
    <property type="match status" value="1"/>
</dbReference>
<keyword evidence="6" id="KW-0865">Zymogen</keyword>
<keyword evidence="11" id="KW-1133">Transmembrane helix</keyword>
<dbReference type="EMBL" id="FOOX01000001">
    <property type="protein sequence ID" value="SFF98340.1"/>
    <property type="molecule type" value="Genomic_DNA"/>
</dbReference>
<dbReference type="PANTHER" id="PTHR35809:SF1">
    <property type="entry name" value="ARCHAETIDYLSERINE DECARBOXYLASE PROENZYME-RELATED"/>
    <property type="match status" value="1"/>
</dbReference>
<dbReference type="OrthoDB" id="9790893at2"/>
<dbReference type="AlphaFoldDB" id="A0A1I2N5F8"/>
<evidence type="ECO:0000256" key="3">
    <source>
        <dbReference type="ARBA" id="ARBA00022793"/>
    </source>
</evidence>
<protein>
    <submittedName>
        <fullName evidence="12">Phosphatidylserine decarboxylase</fullName>
    </submittedName>
</protein>
<dbReference type="STRING" id="341036.SAMN05660649_00335"/>
<evidence type="ECO:0000256" key="10">
    <source>
        <dbReference type="ARBA" id="ARBA00023317"/>
    </source>
</evidence>
<evidence type="ECO:0000256" key="5">
    <source>
        <dbReference type="ARBA" id="ARBA00023136"/>
    </source>
</evidence>